<dbReference type="InterPro" id="IPR027417">
    <property type="entry name" value="P-loop_NTPase"/>
</dbReference>
<dbReference type="InterPro" id="IPR014001">
    <property type="entry name" value="Helicase_ATP-bd"/>
</dbReference>
<keyword evidence="2" id="KW-0378">Hydrolase</keyword>
<dbReference type="GO" id="GO:0016787">
    <property type="term" value="F:hydrolase activity"/>
    <property type="evidence" value="ECO:0007669"/>
    <property type="project" value="UniProtKB-KW"/>
</dbReference>
<dbReference type="GO" id="GO:0003676">
    <property type="term" value="F:nucleic acid binding"/>
    <property type="evidence" value="ECO:0007669"/>
    <property type="project" value="InterPro"/>
</dbReference>
<evidence type="ECO:0000313" key="6">
    <source>
        <dbReference type="EMBL" id="QHS78448.1"/>
    </source>
</evidence>
<organism evidence="6">
    <name type="scientific">viral metagenome</name>
    <dbReference type="NCBI Taxonomy" id="1070528"/>
    <lineage>
        <taxon>unclassified sequences</taxon>
        <taxon>metagenomes</taxon>
        <taxon>organismal metagenomes</taxon>
    </lineage>
</organism>
<keyword evidence="1" id="KW-0547">Nucleotide-binding</keyword>
<evidence type="ECO:0000256" key="2">
    <source>
        <dbReference type="ARBA" id="ARBA00022801"/>
    </source>
</evidence>
<dbReference type="Gene3D" id="3.40.50.300">
    <property type="entry name" value="P-loop containing nucleotide triphosphate hydrolases"/>
    <property type="match status" value="2"/>
</dbReference>
<feature type="domain" description="Helicase ATP-binding" evidence="5">
    <location>
        <begin position="475"/>
        <end position="638"/>
    </location>
</feature>
<evidence type="ECO:0000256" key="1">
    <source>
        <dbReference type="ARBA" id="ARBA00022741"/>
    </source>
</evidence>
<dbReference type="PANTHER" id="PTHR12131:SF1">
    <property type="entry name" value="ATP-DEPENDENT RNA HELICASE SUPV3L1, MITOCHONDRIAL-RELATED"/>
    <property type="match status" value="1"/>
</dbReference>
<dbReference type="GO" id="GO:0004386">
    <property type="term" value="F:helicase activity"/>
    <property type="evidence" value="ECO:0007669"/>
    <property type="project" value="UniProtKB-KW"/>
</dbReference>
<dbReference type="GO" id="GO:0005524">
    <property type="term" value="F:ATP binding"/>
    <property type="evidence" value="ECO:0007669"/>
    <property type="project" value="UniProtKB-KW"/>
</dbReference>
<dbReference type="GO" id="GO:0070478">
    <property type="term" value="P:nuclear-transcribed mRNA catabolic process, 3'-5' exonucleolytic nonsense-mediated decay"/>
    <property type="evidence" value="ECO:0007669"/>
    <property type="project" value="TreeGrafter"/>
</dbReference>
<sequence length="1297" mass="151750">MSKYLLLGKDFSLSNSKVDENFINPSLEDLKEKLEKNKRNLSYNAIYNWKILNEYLVSHLSNEVLGELYKNLIFSESNVKSNEFLDSWLNVLNILNNEYLNDFVQENRYLNLENIEISEFIDSRKELLEKNLELFEIETKLPNYDIISSVNMSGLSFAKIIKSLGSKIDVNEINERDQENKKLNRYFIRNKILEILTKKGYNPKKNITKEIKNFFRSEKNIINEISEMLEKYSKNMFEKFISLPIEKEKDKEKEEIETKEEYINKFMTMKLEVADERKGEEYIKNYEKTNRIINEIKEIDSNIEEKKAKKLNKEIKEYLKTFELRKNDLINEYNNTILKDIKEIEIIMKKYNDSEDEEDIKELIEFIRFNISEKLGEKILEDLGDDWDDEKFEEVEELVLKEIKNKASSLNKKLKLITQEVQENYLNKRKEEFEREFYENPSILSKINEKAEKEKELPKTETMKVLRSWQKKMIKNIIKYKNSVIVRGPTGGGKTYAAMIIFSNFFKVKDTRMIYMAPNYHLALQIYSNVKETFPEDAVSFITETTSIVQKDTRLFIGTPVELWSYLSTLNLTFEIGIFDEIHNISSSFGIGKESKLRAESISNLLGLCPNQIIALSATIRDDDLKTLKCEIKKRTGIKKIINVIYNKRPVVIKRYIFDGKFSNEIPHENFLDERQEDPFYDDEDENEDIDNDLCEEDQPIEIDIQNPVAENTHIETEENLSGDNVIIEENGFGAAFEKREIVVDENTIQVDPPHIFNLLSSIVDLNRLPAILFFNSENGCFNHFVEYTNWVREEDRKYVKSWYYLQDVLTDEIVTLNEGFREVANNYIKAEQSKNEVTIKEASSRIDPLTKTRFKKINYVLATIEKEIIKILKEEANDSDSQKYTKVLQPKEQKVLEEITSEKYETITFNCLACLEEYIKWKKLLKGSGTILDSIAELPMPFKGINRFFKIGKDLKCLDGFKSMIDFSDNEDKNIASIRKTTDELCKAERISRLKLINLIKLIINGLEYGIAIILPTLPFVLQYQILKSLKDTNNASPDAIKCIFSSHSMGAGVDYAIRTSVIINNYYEDLNVSVFNQMGGRCGRPGLDTEGHIISWNVKNAEHTTLADLPPIIMPEYGLDKGCYVVDSKALITSMETLRFDKFNIDVGMLGQVNYNFKIEEDDFGDNIYDKEQKIEKKKGRGKKLMNKNAFVENVDVELSAVAIKNMIHECVTPICIYLGFEISEIIQITNIINGYKNNDSDTYKIVRRFNYIKNCIREIHTKYHNKSNKEWLKYIYSIYRYLHRFQYMQMAPQD</sequence>
<dbReference type="EMBL" id="MN740597">
    <property type="protein sequence ID" value="QHS78448.1"/>
    <property type="molecule type" value="Genomic_DNA"/>
</dbReference>
<dbReference type="SUPFAM" id="SSF52540">
    <property type="entry name" value="P-loop containing nucleoside triphosphate hydrolases"/>
    <property type="match status" value="1"/>
</dbReference>
<keyword evidence="4" id="KW-0067">ATP-binding</keyword>
<protein>
    <recommendedName>
        <fullName evidence="5">Helicase ATP-binding domain-containing protein</fullName>
    </recommendedName>
</protein>
<dbReference type="InterPro" id="IPR011545">
    <property type="entry name" value="DEAD/DEAH_box_helicase_dom"/>
</dbReference>
<accession>A0A6C0AFA3</accession>
<proteinExistence type="predicted"/>
<evidence type="ECO:0000256" key="4">
    <source>
        <dbReference type="ARBA" id="ARBA00022840"/>
    </source>
</evidence>
<reference evidence="6" key="1">
    <citation type="journal article" date="2020" name="Nature">
        <title>Giant virus diversity and host interactions through global metagenomics.</title>
        <authorList>
            <person name="Schulz F."/>
            <person name="Roux S."/>
            <person name="Paez-Espino D."/>
            <person name="Jungbluth S."/>
            <person name="Walsh D.A."/>
            <person name="Denef V.J."/>
            <person name="McMahon K.D."/>
            <person name="Konstantinidis K.T."/>
            <person name="Eloe-Fadrosh E.A."/>
            <person name="Kyrpides N.C."/>
            <person name="Woyke T."/>
        </authorList>
    </citation>
    <scope>NUCLEOTIDE SEQUENCE</scope>
    <source>
        <strain evidence="6">GVMAG-S-1021933-23</strain>
    </source>
</reference>
<dbReference type="InterPro" id="IPR050699">
    <property type="entry name" value="RNA-DNA_Helicase"/>
</dbReference>
<name>A0A6C0AFA3_9ZZZZ</name>
<evidence type="ECO:0000256" key="3">
    <source>
        <dbReference type="ARBA" id="ARBA00022806"/>
    </source>
</evidence>
<dbReference type="Pfam" id="PF00270">
    <property type="entry name" value="DEAD"/>
    <property type="match status" value="1"/>
</dbReference>
<dbReference type="PANTHER" id="PTHR12131">
    <property type="entry name" value="ATP-DEPENDENT RNA AND DNA HELICASE"/>
    <property type="match status" value="1"/>
</dbReference>
<evidence type="ECO:0000259" key="5">
    <source>
        <dbReference type="PROSITE" id="PS51192"/>
    </source>
</evidence>
<dbReference type="PROSITE" id="PS51192">
    <property type="entry name" value="HELICASE_ATP_BIND_1"/>
    <property type="match status" value="1"/>
</dbReference>
<keyword evidence="3" id="KW-0347">Helicase</keyword>
<dbReference type="SMART" id="SM00487">
    <property type="entry name" value="DEXDc"/>
    <property type="match status" value="1"/>
</dbReference>
<dbReference type="GO" id="GO:0055087">
    <property type="term" value="C:Ski complex"/>
    <property type="evidence" value="ECO:0007669"/>
    <property type="project" value="TreeGrafter"/>
</dbReference>